<dbReference type="EMBL" id="DSFP01000027">
    <property type="protein sequence ID" value="HEW45461.1"/>
    <property type="molecule type" value="Genomic_DNA"/>
</dbReference>
<dbReference type="InterPro" id="IPR013480">
    <property type="entry name" value="NifX"/>
</dbReference>
<dbReference type="InterPro" id="IPR034169">
    <property type="entry name" value="NifX-like"/>
</dbReference>
<accession>A0A7C2V6D3</accession>
<dbReference type="PANTHER" id="PTHR33937:SF1">
    <property type="entry name" value="IRON-MOLIBDENUM COFACTOR PROCESSING PROTEIN"/>
    <property type="match status" value="1"/>
</dbReference>
<dbReference type="Gene3D" id="3.30.420.130">
    <property type="entry name" value="Dinitrogenase iron-molybdenum cofactor biosynthesis domain"/>
    <property type="match status" value="1"/>
</dbReference>
<reference evidence="4" key="1">
    <citation type="journal article" date="2020" name="mSystems">
        <title>Genome- and Community-Level Interaction Insights into Carbon Utilization and Element Cycling Functions of Hydrothermarchaeota in Hydrothermal Sediment.</title>
        <authorList>
            <person name="Zhou Z."/>
            <person name="Liu Y."/>
            <person name="Xu W."/>
            <person name="Pan J."/>
            <person name="Luo Z.H."/>
            <person name="Li M."/>
        </authorList>
    </citation>
    <scope>NUCLEOTIDE SEQUENCE [LARGE SCALE GENOMIC DNA]</scope>
    <source>
        <strain evidence="4">SpSt-132</strain>
    </source>
</reference>
<evidence type="ECO:0000259" key="3">
    <source>
        <dbReference type="Pfam" id="PF02579"/>
    </source>
</evidence>
<evidence type="ECO:0000256" key="2">
    <source>
        <dbReference type="ARBA" id="ARBA00023231"/>
    </source>
</evidence>
<keyword evidence="2" id="KW-0535">Nitrogen fixation</keyword>
<dbReference type="GO" id="GO:0009399">
    <property type="term" value="P:nitrogen fixation"/>
    <property type="evidence" value="ECO:0007669"/>
    <property type="project" value="InterPro"/>
</dbReference>
<feature type="domain" description="Dinitrogenase iron-molybdenum cofactor biosynthesis" evidence="3">
    <location>
        <begin position="11"/>
        <end position="102"/>
    </location>
</feature>
<dbReference type="InterPro" id="IPR003731">
    <property type="entry name" value="Di-Nase_FeMo-co_biosynth"/>
</dbReference>
<dbReference type="NCBIfam" id="TIGR02663">
    <property type="entry name" value="nifX"/>
    <property type="match status" value="1"/>
</dbReference>
<dbReference type="CDD" id="cd00853">
    <property type="entry name" value="NifX"/>
    <property type="match status" value="1"/>
</dbReference>
<dbReference type="GO" id="GO:0051540">
    <property type="term" value="F:metal cluster binding"/>
    <property type="evidence" value="ECO:0007669"/>
    <property type="project" value="InterPro"/>
</dbReference>
<dbReference type="SUPFAM" id="SSF53146">
    <property type="entry name" value="Nitrogenase accessory factor-like"/>
    <property type="match status" value="1"/>
</dbReference>
<comment type="similarity">
    <text evidence="1">Belongs to the NifX/NifY family.</text>
</comment>
<sequence length="128" mass="14673">MRVAFATKSLNRVDDHFGHARTMAIYEVDQEGYRFLEYRNFEDIPDEEYDKINSKVEAIKDCTIVFVIAIGATAAARIVKAKIHPVKVNEPKPIEDILNELVQALRTNPPPWLRKALYDSERKSGNNI</sequence>
<dbReference type="InterPro" id="IPR036105">
    <property type="entry name" value="DiNase_FeMo-co_biosyn_sf"/>
</dbReference>
<name>A0A7C2V6D3_9AQUI</name>
<dbReference type="PANTHER" id="PTHR33937">
    <property type="entry name" value="IRON-MOLYBDENUM PROTEIN-RELATED-RELATED"/>
    <property type="match status" value="1"/>
</dbReference>
<proteinExistence type="inferred from homology"/>
<organism evidence="4">
    <name type="scientific">Hydrogenobacter sp</name>
    <dbReference type="NCBI Taxonomy" id="2152829"/>
    <lineage>
        <taxon>Bacteria</taxon>
        <taxon>Pseudomonadati</taxon>
        <taxon>Aquificota</taxon>
        <taxon>Aquificia</taxon>
        <taxon>Aquificales</taxon>
        <taxon>Aquificaceae</taxon>
        <taxon>Hydrogenobacter</taxon>
    </lineage>
</organism>
<dbReference type="InterPro" id="IPR051840">
    <property type="entry name" value="NifX/NifY_domain"/>
</dbReference>
<dbReference type="AlphaFoldDB" id="A0A7C2V6D3"/>
<dbReference type="Pfam" id="PF02579">
    <property type="entry name" value="Nitro_FeMo-Co"/>
    <property type="match status" value="1"/>
</dbReference>
<comment type="caution">
    <text evidence="4">The sequence shown here is derived from an EMBL/GenBank/DDBJ whole genome shotgun (WGS) entry which is preliminary data.</text>
</comment>
<protein>
    <submittedName>
        <fullName evidence="4">Nitrogen fixation protein NifX</fullName>
    </submittedName>
</protein>
<evidence type="ECO:0000313" key="4">
    <source>
        <dbReference type="EMBL" id="HEW45461.1"/>
    </source>
</evidence>
<evidence type="ECO:0000256" key="1">
    <source>
        <dbReference type="ARBA" id="ARBA00010285"/>
    </source>
</evidence>
<gene>
    <name evidence="4" type="primary">nifX</name>
    <name evidence="4" type="ORF">ENO47_02145</name>
</gene>